<name>A0A1A9VQW8_GLOAU</name>
<reference evidence="1" key="1">
    <citation type="submission" date="2020-05" db="UniProtKB">
        <authorList>
            <consortium name="EnsemblMetazoa"/>
        </authorList>
    </citation>
    <scope>IDENTIFICATION</scope>
    <source>
        <strain evidence="1">TTRI</strain>
    </source>
</reference>
<dbReference type="EnsemblMetazoa" id="GAUT044733-RA">
    <property type="protein sequence ID" value="GAUT044733-PA"/>
    <property type="gene ID" value="GAUT044733"/>
</dbReference>
<keyword evidence="2" id="KW-1185">Reference proteome</keyword>
<evidence type="ECO:0000313" key="1">
    <source>
        <dbReference type="EnsemblMetazoa" id="GAUT044733-PA"/>
    </source>
</evidence>
<proteinExistence type="predicted"/>
<evidence type="ECO:0000313" key="2">
    <source>
        <dbReference type="Proteomes" id="UP000078200"/>
    </source>
</evidence>
<accession>A0A1A9VQW8</accession>
<sequence>MDQHHLHISRCDYVVASAPGIPSLADDLIEINGFSSFISELCPILSDAGGNFNKPYSLAISRIFFLPPLYCKANSFANKIVIAFNENGETCSELSPRRWHRIMYQIICISNLKVTLRAIWKSSGARDSIKSMSSITMRFRRFASNKCSFSLSLNNRSRLEGVVTSTPQLFNNLILVSLKLRKPKDPTIIGASSLRLHSKRWQRPVTSSTCFAEATRTMATVSGDFSLRRFLEAIKSIVCDFSDAIVGGVDFNLDCVLQIFASGVNEFVDAFIASSKASLADIKVFQRLV</sequence>
<dbReference type="Proteomes" id="UP000078200">
    <property type="component" value="Unassembled WGS sequence"/>
</dbReference>
<protein>
    <submittedName>
        <fullName evidence="1">Uncharacterized protein</fullName>
    </submittedName>
</protein>
<dbReference type="VEuPathDB" id="VectorBase:GAUT044733"/>
<organism evidence="1 2">
    <name type="scientific">Glossina austeni</name>
    <name type="common">Savannah tsetse fly</name>
    <dbReference type="NCBI Taxonomy" id="7395"/>
    <lineage>
        <taxon>Eukaryota</taxon>
        <taxon>Metazoa</taxon>
        <taxon>Ecdysozoa</taxon>
        <taxon>Arthropoda</taxon>
        <taxon>Hexapoda</taxon>
        <taxon>Insecta</taxon>
        <taxon>Pterygota</taxon>
        <taxon>Neoptera</taxon>
        <taxon>Endopterygota</taxon>
        <taxon>Diptera</taxon>
        <taxon>Brachycera</taxon>
        <taxon>Muscomorpha</taxon>
        <taxon>Hippoboscoidea</taxon>
        <taxon>Glossinidae</taxon>
        <taxon>Glossina</taxon>
    </lineage>
</organism>
<dbReference type="AlphaFoldDB" id="A0A1A9VQW8"/>